<dbReference type="PATRIC" id="fig|1132509.6.peg.2325"/>
<organism evidence="4 5">
    <name type="scientific">Halococcus hamelinensis 100A6</name>
    <dbReference type="NCBI Taxonomy" id="1132509"/>
    <lineage>
        <taxon>Archaea</taxon>
        <taxon>Methanobacteriati</taxon>
        <taxon>Methanobacteriota</taxon>
        <taxon>Stenosarchaea group</taxon>
        <taxon>Halobacteria</taxon>
        <taxon>Halobacteriales</taxon>
        <taxon>Halococcaceae</taxon>
        <taxon>Halococcus</taxon>
    </lineage>
</organism>
<keyword evidence="1" id="KW-0862">Zinc</keyword>
<dbReference type="Proteomes" id="UP000011566">
    <property type="component" value="Unassembled WGS sequence"/>
</dbReference>
<comment type="caution">
    <text evidence="4">The sequence shown here is derived from an EMBL/GenBank/DDBJ whole genome shotgun (WGS) entry which is preliminary data.</text>
</comment>
<dbReference type="EMBL" id="AOMB01000031">
    <property type="protein sequence ID" value="EMA38111.1"/>
    <property type="molecule type" value="Genomic_DNA"/>
</dbReference>
<reference evidence="4 5" key="1">
    <citation type="journal article" date="2014" name="PLoS Genet.">
        <title>Phylogenetically driven sequencing of extremely halophilic archaea reveals strategies for static and dynamic osmo-response.</title>
        <authorList>
            <person name="Becker E.A."/>
            <person name="Seitzer P.M."/>
            <person name="Tritt A."/>
            <person name="Larsen D."/>
            <person name="Krusor M."/>
            <person name="Yao A.I."/>
            <person name="Wu D."/>
            <person name="Madern D."/>
            <person name="Eisen J.A."/>
            <person name="Darling A.E."/>
            <person name="Facciotti M.T."/>
        </authorList>
    </citation>
    <scope>NUCLEOTIDE SEQUENCE [LARGE SCALE GENOMIC DNA]</scope>
    <source>
        <strain evidence="4 5">100A6</strain>
    </source>
</reference>
<feature type="domain" description="SWIM-type" evidence="3">
    <location>
        <begin position="52"/>
        <end position="84"/>
    </location>
</feature>
<evidence type="ECO:0000313" key="4">
    <source>
        <dbReference type="EMBL" id="EMA38111.1"/>
    </source>
</evidence>
<dbReference type="GO" id="GO:0008270">
    <property type="term" value="F:zinc ion binding"/>
    <property type="evidence" value="ECO:0007669"/>
    <property type="project" value="UniProtKB-KW"/>
</dbReference>
<gene>
    <name evidence="4" type="ORF">C447_10290</name>
</gene>
<dbReference type="PROSITE" id="PS50966">
    <property type="entry name" value="ZF_SWIM"/>
    <property type="match status" value="1"/>
</dbReference>
<sequence>MSTTTSYDDALATRPFKHAIDRRDRRALSERLVVLEHGPDVYRVYSEDGTEYLVDIRTPSCTCPDFMYRDADCKHIRRARIEAGEHDLDSLAATVDGTIEKLDDHIANLAAQRAELVRLQRDIDRFGDDA</sequence>
<accession>M0LXD9</accession>
<keyword evidence="1" id="KW-0479">Metal-binding</keyword>
<protein>
    <submittedName>
        <fullName evidence="4">Zinc finger SWIM domain-containing protein</fullName>
    </submittedName>
</protein>
<dbReference type="InterPro" id="IPR007527">
    <property type="entry name" value="Znf_SWIM"/>
</dbReference>
<keyword evidence="2" id="KW-0175">Coiled coil</keyword>
<dbReference type="Pfam" id="PF04434">
    <property type="entry name" value="SWIM"/>
    <property type="match status" value="1"/>
</dbReference>
<keyword evidence="1" id="KW-0863">Zinc-finger</keyword>
<dbReference type="eggNOG" id="arCOG07773">
    <property type="taxonomic scope" value="Archaea"/>
</dbReference>
<evidence type="ECO:0000313" key="5">
    <source>
        <dbReference type="Proteomes" id="UP000011566"/>
    </source>
</evidence>
<dbReference type="OrthoDB" id="142306at2157"/>
<dbReference type="AlphaFoldDB" id="M0LXD9"/>
<keyword evidence="5" id="KW-1185">Reference proteome</keyword>
<feature type="coiled-coil region" evidence="2">
    <location>
        <begin position="99"/>
        <end position="129"/>
    </location>
</feature>
<evidence type="ECO:0000256" key="2">
    <source>
        <dbReference type="SAM" id="Coils"/>
    </source>
</evidence>
<proteinExistence type="predicted"/>
<dbReference type="RefSeq" id="WP_007693554.1">
    <property type="nucleotide sequence ID" value="NZ_AJRK01000045.1"/>
</dbReference>
<evidence type="ECO:0000259" key="3">
    <source>
        <dbReference type="PROSITE" id="PS50966"/>
    </source>
</evidence>
<evidence type="ECO:0000256" key="1">
    <source>
        <dbReference type="PROSITE-ProRule" id="PRU00325"/>
    </source>
</evidence>
<name>M0LXD9_9EURY</name>